<sequence length="216" mass="23303">MGELKYRSVKVEEKEVANSGPTVSSLLQKATLDDTHLRSIPYFLWSEDATLEALRTLSVSDVLVLFTPVIPPPPEGSSQSSARDSGQDQAMDPFEPLGRALSKYHRRVRHVPYVPAVGMTQTHTAFLQRANAVVVVFCHGAMQAEDSDSERGQLDFAQTACDEASDGGVPALVVMVAGDEADTECVDFCDTVLCSFGYTPDALCGVADFILGELTD</sequence>
<name>A0ABQ9NXQ6_9PEZI</name>
<evidence type="ECO:0000313" key="2">
    <source>
        <dbReference type="EMBL" id="KAJ9666100.1"/>
    </source>
</evidence>
<protein>
    <submittedName>
        <fullName evidence="2">Uncharacterized protein</fullName>
    </submittedName>
</protein>
<comment type="caution">
    <text evidence="2">The sequence shown here is derived from an EMBL/GenBank/DDBJ whole genome shotgun (WGS) entry which is preliminary data.</text>
</comment>
<reference evidence="2" key="1">
    <citation type="submission" date="2022-10" db="EMBL/GenBank/DDBJ databases">
        <title>Culturing micro-colonial fungi from biological soil crusts in the Mojave desert and describing Neophaeococcomyces mojavensis, and introducing the new genera and species Taxawa tesnikishii.</title>
        <authorList>
            <person name="Kurbessoian T."/>
            <person name="Stajich J.E."/>
        </authorList>
    </citation>
    <scope>NUCLEOTIDE SEQUENCE</scope>
    <source>
        <strain evidence="2">TK_1</strain>
    </source>
</reference>
<feature type="region of interest" description="Disordered" evidence="1">
    <location>
        <begin position="70"/>
        <end position="94"/>
    </location>
</feature>
<dbReference type="Proteomes" id="UP001172684">
    <property type="component" value="Unassembled WGS sequence"/>
</dbReference>
<dbReference type="EMBL" id="JAPDRL010000022">
    <property type="protein sequence ID" value="KAJ9666100.1"/>
    <property type="molecule type" value="Genomic_DNA"/>
</dbReference>
<evidence type="ECO:0000313" key="3">
    <source>
        <dbReference type="Proteomes" id="UP001172684"/>
    </source>
</evidence>
<proteinExistence type="predicted"/>
<gene>
    <name evidence="2" type="ORF">H2201_003778</name>
</gene>
<feature type="compositionally biased region" description="Polar residues" evidence="1">
    <location>
        <begin position="76"/>
        <end position="88"/>
    </location>
</feature>
<organism evidence="2 3">
    <name type="scientific">Coniosporium apollinis</name>
    <dbReference type="NCBI Taxonomy" id="61459"/>
    <lineage>
        <taxon>Eukaryota</taxon>
        <taxon>Fungi</taxon>
        <taxon>Dikarya</taxon>
        <taxon>Ascomycota</taxon>
        <taxon>Pezizomycotina</taxon>
        <taxon>Dothideomycetes</taxon>
        <taxon>Dothideomycetes incertae sedis</taxon>
        <taxon>Coniosporium</taxon>
    </lineage>
</organism>
<evidence type="ECO:0000256" key="1">
    <source>
        <dbReference type="SAM" id="MobiDB-lite"/>
    </source>
</evidence>
<keyword evidence="3" id="KW-1185">Reference proteome</keyword>
<accession>A0ABQ9NXQ6</accession>